<feature type="domain" description="CCHC-type" evidence="2">
    <location>
        <begin position="116"/>
        <end position="129"/>
    </location>
</feature>
<dbReference type="OrthoDB" id="7555146at2759"/>
<feature type="domain" description="CCHC-type" evidence="2">
    <location>
        <begin position="93"/>
        <end position="107"/>
    </location>
</feature>
<keyword evidence="1" id="KW-0863">Zinc-finger</keyword>
<organism evidence="4">
    <name type="scientific">Camponotus floridanus</name>
    <name type="common">Florida carpenter ant</name>
    <dbReference type="NCBI Taxonomy" id="104421"/>
    <lineage>
        <taxon>Eukaryota</taxon>
        <taxon>Metazoa</taxon>
        <taxon>Ecdysozoa</taxon>
        <taxon>Arthropoda</taxon>
        <taxon>Hexapoda</taxon>
        <taxon>Insecta</taxon>
        <taxon>Pterygota</taxon>
        <taxon>Neoptera</taxon>
        <taxon>Endopterygota</taxon>
        <taxon>Hymenoptera</taxon>
        <taxon>Apocrita</taxon>
        <taxon>Aculeata</taxon>
        <taxon>Formicoidea</taxon>
        <taxon>Formicidae</taxon>
        <taxon>Formicinae</taxon>
        <taxon>Camponotus</taxon>
    </lineage>
</organism>
<proteinExistence type="predicted"/>
<evidence type="ECO:0000313" key="4">
    <source>
        <dbReference type="Proteomes" id="UP000000311"/>
    </source>
</evidence>
<feature type="non-terminal residue" evidence="3">
    <location>
        <position position="159"/>
    </location>
</feature>
<dbReference type="InParanoid" id="E2AUI5"/>
<evidence type="ECO:0000313" key="3">
    <source>
        <dbReference type="EMBL" id="EFN62903.1"/>
    </source>
</evidence>
<evidence type="ECO:0000256" key="1">
    <source>
        <dbReference type="PROSITE-ProRule" id="PRU00047"/>
    </source>
</evidence>
<dbReference type="AlphaFoldDB" id="E2AUI5"/>
<evidence type="ECO:0000259" key="2">
    <source>
        <dbReference type="PROSITE" id="PS50158"/>
    </source>
</evidence>
<dbReference type="GO" id="GO:0003676">
    <property type="term" value="F:nucleic acid binding"/>
    <property type="evidence" value="ECO:0007669"/>
    <property type="project" value="InterPro"/>
</dbReference>
<keyword evidence="1" id="KW-0479">Metal-binding</keyword>
<keyword evidence="1" id="KW-0862">Zinc</keyword>
<accession>E2AUI5</accession>
<reference evidence="3 4" key="1">
    <citation type="journal article" date="2010" name="Science">
        <title>Genomic comparison of the ants Camponotus floridanus and Harpegnathos saltator.</title>
        <authorList>
            <person name="Bonasio R."/>
            <person name="Zhang G."/>
            <person name="Ye C."/>
            <person name="Mutti N.S."/>
            <person name="Fang X."/>
            <person name="Qin N."/>
            <person name="Donahue G."/>
            <person name="Yang P."/>
            <person name="Li Q."/>
            <person name="Li C."/>
            <person name="Zhang P."/>
            <person name="Huang Z."/>
            <person name="Berger S.L."/>
            <person name="Reinberg D."/>
            <person name="Wang J."/>
            <person name="Liebig J."/>
        </authorList>
    </citation>
    <scope>NUCLEOTIDE SEQUENCE [LARGE SCALE GENOMIC DNA]</scope>
    <source>
        <strain evidence="4">C129</strain>
    </source>
</reference>
<feature type="non-terminal residue" evidence="3">
    <location>
        <position position="1"/>
    </location>
</feature>
<keyword evidence="4" id="KW-1185">Reference proteome</keyword>
<dbReference type="SUPFAM" id="SSF57756">
    <property type="entry name" value="Retrovirus zinc finger-like domains"/>
    <property type="match status" value="1"/>
</dbReference>
<sequence length="159" mass="17276">VRVGRPERTADLRLHNLDEAMTTEEVVASLAQVTGVEAASFRVGPMRRAPNGMYAAWVRCPLGPARMLAKEGAVRIAWSRVRVEVLEPRPTQCYRCLEVGHVRAQCKATVDRSALCYRCGCPGHTAGGCVADPRCPVCADLGRPARHRAGSKACAPVRR</sequence>
<dbReference type="Gene3D" id="4.10.60.10">
    <property type="entry name" value="Zinc finger, CCHC-type"/>
    <property type="match status" value="1"/>
</dbReference>
<dbReference type="SMART" id="SM00343">
    <property type="entry name" value="ZnF_C2HC"/>
    <property type="match status" value="2"/>
</dbReference>
<dbReference type="InterPro" id="IPR036875">
    <property type="entry name" value="Znf_CCHC_sf"/>
</dbReference>
<dbReference type="GO" id="GO:0008270">
    <property type="term" value="F:zinc ion binding"/>
    <property type="evidence" value="ECO:0007669"/>
    <property type="project" value="UniProtKB-KW"/>
</dbReference>
<dbReference type="EMBL" id="GL442822">
    <property type="protein sequence ID" value="EFN62903.1"/>
    <property type="molecule type" value="Genomic_DNA"/>
</dbReference>
<dbReference type="PROSITE" id="PS50158">
    <property type="entry name" value="ZF_CCHC"/>
    <property type="match status" value="2"/>
</dbReference>
<protein>
    <recommendedName>
        <fullName evidence="2">CCHC-type domain-containing protein</fullName>
    </recommendedName>
</protein>
<name>E2AUI5_CAMFO</name>
<dbReference type="InterPro" id="IPR001878">
    <property type="entry name" value="Znf_CCHC"/>
</dbReference>
<gene>
    <name evidence="3" type="ORF">EAG_11690</name>
</gene>
<dbReference type="Proteomes" id="UP000000311">
    <property type="component" value="Unassembled WGS sequence"/>
</dbReference>
<dbReference type="OMA" id="CATGRKD"/>